<protein>
    <submittedName>
        <fullName evidence="3">IF rod domain-containing protein</fullName>
    </submittedName>
</protein>
<keyword evidence="2" id="KW-1185">Reference proteome</keyword>
<organism evidence="2 3">
    <name type="scientific">Parastrongyloides trichosuri</name>
    <name type="common">Possum-specific nematode worm</name>
    <dbReference type="NCBI Taxonomy" id="131310"/>
    <lineage>
        <taxon>Eukaryota</taxon>
        <taxon>Metazoa</taxon>
        <taxon>Ecdysozoa</taxon>
        <taxon>Nematoda</taxon>
        <taxon>Chromadorea</taxon>
        <taxon>Rhabditida</taxon>
        <taxon>Tylenchina</taxon>
        <taxon>Panagrolaimomorpha</taxon>
        <taxon>Strongyloidoidea</taxon>
        <taxon>Strongyloididae</taxon>
        <taxon>Parastrongyloides</taxon>
    </lineage>
</organism>
<feature type="coiled-coil region" evidence="1">
    <location>
        <begin position="1"/>
        <end position="60"/>
    </location>
</feature>
<feature type="coiled-coil region" evidence="1">
    <location>
        <begin position="89"/>
        <end position="157"/>
    </location>
</feature>
<evidence type="ECO:0000313" key="3">
    <source>
        <dbReference type="WBParaSite" id="PTRK_0001466200.1"/>
    </source>
</evidence>
<evidence type="ECO:0000256" key="1">
    <source>
        <dbReference type="SAM" id="Coils"/>
    </source>
</evidence>
<reference evidence="3" key="1">
    <citation type="submission" date="2017-02" db="UniProtKB">
        <authorList>
            <consortium name="WormBaseParasite"/>
        </authorList>
    </citation>
    <scope>IDENTIFICATION</scope>
</reference>
<dbReference type="AlphaFoldDB" id="A0A0N5A043"/>
<keyword evidence="1" id="KW-0175">Coiled coil</keyword>
<evidence type="ECO:0000313" key="2">
    <source>
        <dbReference type="Proteomes" id="UP000038045"/>
    </source>
</evidence>
<sequence>IKMNNNELQIAQQQISELSAKLREVTVEWNAQSHRYKLDIDELKLTINRLKEINDNANRYIYQIEHEKEMYQNKVVEMDGFIKQNEITISNLIIKNKEMKELNEEYKEKLNEQIQKCSDLALRPSEISLKIEFEKQKEDFENKLNDLTESKAFLRGEFE</sequence>
<proteinExistence type="predicted"/>
<dbReference type="Proteomes" id="UP000038045">
    <property type="component" value="Unplaced"/>
</dbReference>
<name>A0A0N5A043_PARTI</name>
<dbReference type="WBParaSite" id="PTRK_0001466200.1">
    <property type="protein sequence ID" value="PTRK_0001466200.1"/>
    <property type="gene ID" value="PTRK_0001466200"/>
</dbReference>
<accession>A0A0N5A043</accession>